<feature type="domain" description="Kinesin motor" evidence="6">
    <location>
        <begin position="1"/>
        <end position="303"/>
    </location>
</feature>
<protein>
    <submittedName>
        <fullName evidence="7">P-loop containing nucleoside triphosphate hydrolase protein</fullName>
    </submittedName>
</protein>
<keyword evidence="2 5" id="KW-0547">Nucleotide-binding</keyword>
<dbReference type="InterPro" id="IPR036961">
    <property type="entry name" value="Kinesin_motor_dom_sf"/>
</dbReference>
<evidence type="ECO:0000256" key="5">
    <source>
        <dbReference type="PROSITE-ProRule" id="PRU00283"/>
    </source>
</evidence>
<keyword evidence="4 5" id="KW-0505">Motor protein</keyword>
<evidence type="ECO:0000256" key="4">
    <source>
        <dbReference type="ARBA" id="ARBA00023175"/>
    </source>
</evidence>
<keyword evidence="1" id="KW-0493">Microtubule</keyword>
<evidence type="ECO:0000313" key="8">
    <source>
        <dbReference type="Proteomes" id="UP000242474"/>
    </source>
</evidence>
<keyword evidence="8" id="KW-1185">Reference proteome</keyword>
<dbReference type="PRINTS" id="PR00380">
    <property type="entry name" value="KINESINHEAVY"/>
</dbReference>
<name>A0A2G5B6L4_COERN</name>
<dbReference type="PANTHER" id="PTHR24115:SF1008">
    <property type="entry name" value="KINESIN-LIKE PROTEIN SUBITO"/>
    <property type="match status" value="1"/>
</dbReference>
<keyword evidence="3 5" id="KW-0067">ATP-binding</keyword>
<evidence type="ECO:0000256" key="3">
    <source>
        <dbReference type="ARBA" id="ARBA00022840"/>
    </source>
</evidence>
<dbReference type="GO" id="GO:0008017">
    <property type="term" value="F:microtubule binding"/>
    <property type="evidence" value="ECO:0007669"/>
    <property type="project" value="InterPro"/>
</dbReference>
<evidence type="ECO:0000259" key="6">
    <source>
        <dbReference type="PROSITE" id="PS50067"/>
    </source>
</evidence>
<dbReference type="AlphaFoldDB" id="A0A2G5B6L4"/>
<dbReference type="GO" id="GO:0005874">
    <property type="term" value="C:microtubule"/>
    <property type="evidence" value="ECO:0007669"/>
    <property type="project" value="UniProtKB-KW"/>
</dbReference>
<sequence>MGDGGLSERYLFAGVFPTLARQPRVFEVCAVPVVSDLFAGYNTLLFSYGITNSGKTYTVQGNSQMPGLLPRSIKSILDEDGGEDGWVYQLYVSYFEVYNEMIYDLLDLDTLTTIAGRARTALLLRSEGGRGNEAFVDGLVEVRVRNVRDLVRVLQHGQLRRAVHATGLNGGSSRSHALFQAKLVRLPTAAAKATGAVAAANAASAQASVRTLTVVDLAGSERAKRTGTHGERLAEAGKINASLMTLKKCLDVRRFNASSEGEDASQLVPYNESKVTRLFQPALDGGAKTVMVVCIDPYEHTMD</sequence>
<dbReference type="GO" id="GO:0005871">
    <property type="term" value="C:kinesin complex"/>
    <property type="evidence" value="ECO:0007669"/>
    <property type="project" value="TreeGrafter"/>
</dbReference>
<dbReference type="STRING" id="763665.A0A2G5B6L4"/>
<evidence type="ECO:0000256" key="2">
    <source>
        <dbReference type="ARBA" id="ARBA00022741"/>
    </source>
</evidence>
<dbReference type="GO" id="GO:0005634">
    <property type="term" value="C:nucleus"/>
    <property type="evidence" value="ECO:0007669"/>
    <property type="project" value="TreeGrafter"/>
</dbReference>
<dbReference type="EMBL" id="KZ303515">
    <property type="protein sequence ID" value="PIA14640.1"/>
    <property type="molecule type" value="Genomic_DNA"/>
</dbReference>
<dbReference type="SMART" id="SM00129">
    <property type="entry name" value="KISc"/>
    <property type="match status" value="1"/>
</dbReference>
<dbReference type="GO" id="GO:0007018">
    <property type="term" value="P:microtubule-based movement"/>
    <property type="evidence" value="ECO:0007669"/>
    <property type="project" value="InterPro"/>
</dbReference>
<comment type="similarity">
    <text evidence="5">Belongs to the TRAFAC class myosin-kinesin ATPase superfamily. Kinesin family.</text>
</comment>
<dbReference type="GO" id="GO:0005524">
    <property type="term" value="F:ATP binding"/>
    <property type="evidence" value="ECO:0007669"/>
    <property type="project" value="UniProtKB-UniRule"/>
</dbReference>
<evidence type="ECO:0000313" key="7">
    <source>
        <dbReference type="EMBL" id="PIA14640.1"/>
    </source>
</evidence>
<dbReference type="InterPro" id="IPR001752">
    <property type="entry name" value="Kinesin_motor_dom"/>
</dbReference>
<dbReference type="InterPro" id="IPR027640">
    <property type="entry name" value="Kinesin-like_fam"/>
</dbReference>
<organism evidence="7 8">
    <name type="scientific">Coemansia reversa (strain ATCC 12441 / NRRL 1564)</name>
    <dbReference type="NCBI Taxonomy" id="763665"/>
    <lineage>
        <taxon>Eukaryota</taxon>
        <taxon>Fungi</taxon>
        <taxon>Fungi incertae sedis</taxon>
        <taxon>Zoopagomycota</taxon>
        <taxon>Kickxellomycotina</taxon>
        <taxon>Kickxellomycetes</taxon>
        <taxon>Kickxellales</taxon>
        <taxon>Kickxellaceae</taxon>
        <taxon>Coemansia</taxon>
    </lineage>
</organism>
<evidence type="ECO:0000256" key="1">
    <source>
        <dbReference type="ARBA" id="ARBA00022701"/>
    </source>
</evidence>
<dbReference type="GO" id="GO:0003777">
    <property type="term" value="F:microtubule motor activity"/>
    <property type="evidence" value="ECO:0007669"/>
    <property type="project" value="InterPro"/>
</dbReference>
<dbReference type="Pfam" id="PF00225">
    <property type="entry name" value="Kinesin"/>
    <property type="match status" value="1"/>
</dbReference>
<accession>A0A2G5B6L4</accession>
<feature type="binding site" evidence="5">
    <location>
        <begin position="49"/>
        <end position="56"/>
    </location>
    <ligand>
        <name>ATP</name>
        <dbReference type="ChEBI" id="CHEBI:30616"/>
    </ligand>
</feature>
<dbReference type="Gene3D" id="3.40.850.10">
    <property type="entry name" value="Kinesin motor domain"/>
    <property type="match status" value="1"/>
</dbReference>
<dbReference type="Proteomes" id="UP000242474">
    <property type="component" value="Unassembled WGS sequence"/>
</dbReference>
<dbReference type="PANTHER" id="PTHR24115">
    <property type="entry name" value="KINESIN-RELATED"/>
    <property type="match status" value="1"/>
</dbReference>
<reference evidence="7 8" key="1">
    <citation type="journal article" date="2015" name="Genome Biol. Evol.">
        <title>Phylogenomic analyses indicate that early fungi evolved digesting cell walls of algal ancestors of land plants.</title>
        <authorList>
            <person name="Chang Y."/>
            <person name="Wang S."/>
            <person name="Sekimoto S."/>
            <person name="Aerts A.L."/>
            <person name="Choi C."/>
            <person name="Clum A."/>
            <person name="LaButti K.M."/>
            <person name="Lindquist E.A."/>
            <person name="Yee Ngan C."/>
            <person name="Ohm R.A."/>
            <person name="Salamov A.A."/>
            <person name="Grigoriev I.V."/>
            <person name="Spatafora J.W."/>
            <person name="Berbee M.L."/>
        </authorList>
    </citation>
    <scope>NUCLEOTIDE SEQUENCE [LARGE SCALE GENOMIC DNA]</scope>
    <source>
        <strain evidence="7 8">NRRL 1564</strain>
    </source>
</reference>
<dbReference type="SUPFAM" id="SSF52540">
    <property type="entry name" value="P-loop containing nucleoside triphosphate hydrolases"/>
    <property type="match status" value="1"/>
</dbReference>
<dbReference type="OrthoDB" id="123929at2759"/>
<gene>
    <name evidence="7" type="ORF">COEREDRAFT_46610</name>
</gene>
<keyword evidence="7" id="KW-0378">Hydrolase</keyword>
<dbReference type="PROSITE" id="PS50067">
    <property type="entry name" value="KINESIN_MOTOR_2"/>
    <property type="match status" value="1"/>
</dbReference>
<proteinExistence type="inferred from homology"/>
<dbReference type="InterPro" id="IPR027417">
    <property type="entry name" value="P-loop_NTPase"/>
</dbReference>
<feature type="non-terminal residue" evidence="7">
    <location>
        <position position="303"/>
    </location>
</feature>
<dbReference type="GO" id="GO:0016887">
    <property type="term" value="F:ATP hydrolysis activity"/>
    <property type="evidence" value="ECO:0007669"/>
    <property type="project" value="TreeGrafter"/>
</dbReference>